<dbReference type="EMBL" id="JFYZ01000030">
    <property type="protein sequence ID" value="EZP78322.1"/>
    <property type="molecule type" value="Genomic_DNA"/>
</dbReference>
<reference evidence="2" key="2">
    <citation type="submission" date="2016-08" db="EMBL/GenBank/DDBJ databases">
        <authorList>
            <person name="Seilhamer J.J."/>
        </authorList>
    </citation>
    <scope>NUCLEOTIDE SEQUENCE [LARGE SCALE GENOMIC DNA]</scope>
    <source>
        <strain evidence="2">SA1</strain>
        <plasmid evidence="2">pSA1</plasmid>
    </source>
</reference>
<keyword evidence="2" id="KW-0614">Plasmid</keyword>
<evidence type="ECO:0000259" key="1">
    <source>
        <dbReference type="Pfam" id="PF01869"/>
    </source>
</evidence>
<dbReference type="Proteomes" id="UP000024329">
    <property type="component" value="Unassembled WGS sequence"/>
</dbReference>
<dbReference type="InterPro" id="IPR043129">
    <property type="entry name" value="ATPase_NBD"/>
</dbReference>
<evidence type="ECO:0000313" key="2">
    <source>
        <dbReference type="EMBL" id="AOR79177.1"/>
    </source>
</evidence>
<dbReference type="CDD" id="cd24007">
    <property type="entry name" value="ASKHA_NBD_eukNAGK-like"/>
    <property type="match status" value="1"/>
</dbReference>
<evidence type="ECO:0000313" key="5">
    <source>
        <dbReference type="Proteomes" id="UP000094626"/>
    </source>
</evidence>
<dbReference type="KEGG" id="nre:BES08_20070"/>
<dbReference type="eggNOG" id="COG2971">
    <property type="taxonomic scope" value="Bacteria"/>
</dbReference>
<accession>A0A031JQM3</accession>
<evidence type="ECO:0000313" key="4">
    <source>
        <dbReference type="Proteomes" id="UP000024329"/>
    </source>
</evidence>
<protein>
    <submittedName>
        <fullName evidence="3">BadF/BadG/BcrA/BcrD type ATPase</fullName>
    </submittedName>
    <submittedName>
        <fullName evidence="2">N-acetylglucosamine kinase</fullName>
    </submittedName>
</protein>
<dbReference type="SUPFAM" id="SSF53067">
    <property type="entry name" value="Actin-like ATPase domain"/>
    <property type="match status" value="2"/>
</dbReference>
<dbReference type="Proteomes" id="UP000094626">
    <property type="component" value="Plasmid pSA1"/>
</dbReference>
<dbReference type="AlphaFoldDB" id="A0A031JQM3"/>
<reference evidence="3 4" key="1">
    <citation type="submission" date="2014-03" db="EMBL/GenBank/DDBJ databases">
        <title>Whole genome sequence of Novosphingobium resinovorum KF1.</title>
        <authorList>
            <person name="Gan H.M."/>
            <person name="Gan H.Y."/>
            <person name="Chew T.H."/>
            <person name="Savka M.A."/>
        </authorList>
    </citation>
    <scope>NUCLEOTIDE SEQUENCE [LARGE SCALE GENOMIC DNA]</scope>
    <source>
        <strain evidence="3 4">KF1</strain>
    </source>
</reference>
<gene>
    <name evidence="2" type="ORF">BES08_20070</name>
    <name evidence="3" type="ORF">BV97_04298</name>
</gene>
<name>A0A031JQM3_9SPHN</name>
<dbReference type="PATRIC" id="fig|158500.4.peg.4367"/>
<dbReference type="PANTHER" id="PTHR43190:SF3">
    <property type="entry name" value="N-ACETYL-D-GLUCOSAMINE KINASE"/>
    <property type="match status" value="1"/>
</dbReference>
<geneLocation type="plasmid" evidence="2 5">
    <name>pSA1</name>
</geneLocation>
<dbReference type="OrthoDB" id="63487at2"/>
<dbReference type="RefSeq" id="WP_036528552.1">
    <property type="nucleotide sequence ID" value="NZ_CP017076.1"/>
</dbReference>
<dbReference type="Gene3D" id="3.30.420.40">
    <property type="match status" value="2"/>
</dbReference>
<feature type="domain" description="ATPase BadF/BadG/BcrA/BcrD type" evidence="1">
    <location>
        <begin position="7"/>
        <end position="303"/>
    </location>
</feature>
<dbReference type="EMBL" id="CP017076">
    <property type="protein sequence ID" value="AOR79177.1"/>
    <property type="molecule type" value="Genomic_DNA"/>
</dbReference>
<dbReference type="GO" id="GO:0016301">
    <property type="term" value="F:kinase activity"/>
    <property type="evidence" value="ECO:0007669"/>
    <property type="project" value="UniProtKB-KW"/>
</dbReference>
<keyword evidence="5" id="KW-1185">Reference proteome</keyword>
<proteinExistence type="predicted"/>
<dbReference type="InterPro" id="IPR052519">
    <property type="entry name" value="Euk-type_GlcNAc_Kinase"/>
</dbReference>
<sequence length="313" mass="32362">MSGGVFLGVDGGGTKTEFVCIDGGGEVLATALTGTTYHLQVGFDEVVRRLETGAAQVCAAIGITPQGIDHAFFGLPAYGEDRDIDPRIHAACGAVLGHDRYDVGNDMVCGWAGSLGGEDGINIVAGTGSIGYGERQGKAARAGGWGEVFSDEGSAYWIAIKGLALFTRMSDGRTPRGPLHETLRTVLSLEDDLDVCGRIMGPPGMGRSEIAGLAGLVSDAAMAGDEAAGAILDEAARELGDMALALRAALGFAEGTAVPLSWSGGVLSREARVREEFLRIASAHGFSLHEPMFSPGYGSALYAKNLGLRNASR</sequence>
<keyword evidence="2" id="KW-0808">Transferase</keyword>
<reference evidence="5" key="3">
    <citation type="journal article" date="2017" name="J. Biotechnol.">
        <title>Complete genome sequence of Novosphingobium resinovorum SA1, a versatile xenobiotic-degrading bacterium capable of utilizing sulfanilic acid.</title>
        <authorList>
            <person name="Hegedus B."/>
            <person name="Kos P.B."/>
            <person name="Balint B."/>
            <person name="Maroti G."/>
            <person name="Gan H.M."/>
            <person name="Perei K."/>
            <person name="Rakhely G."/>
        </authorList>
    </citation>
    <scope>NUCLEOTIDE SEQUENCE [LARGE SCALE GENOMIC DNA]</scope>
    <source>
        <strain evidence="5">SA1</strain>
    </source>
</reference>
<keyword evidence="2" id="KW-0418">Kinase</keyword>
<dbReference type="PANTHER" id="PTHR43190">
    <property type="entry name" value="N-ACETYL-D-GLUCOSAMINE KINASE"/>
    <property type="match status" value="1"/>
</dbReference>
<organism evidence="3 4">
    <name type="scientific">Novosphingobium resinovorum</name>
    <dbReference type="NCBI Taxonomy" id="158500"/>
    <lineage>
        <taxon>Bacteria</taxon>
        <taxon>Pseudomonadati</taxon>
        <taxon>Pseudomonadota</taxon>
        <taxon>Alphaproteobacteria</taxon>
        <taxon>Sphingomonadales</taxon>
        <taxon>Sphingomonadaceae</taxon>
        <taxon>Novosphingobium</taxon>
    </lineage>
</organism>
<dbReference type="InterPro" id="IPR002731">
    <property type="entry name" value="ATPase_BadF"/>
</dbReference>
<dbReference type="Pfam" id="PF01869">
    <property type="entry name" value="BcrAD_BadFG"/>
    <property type="match status" value="1"/>
</dbReference>
<evidence type="ECO:0000313" key="3">
    <source>
        <dbReference type="EMBL" id="EZP78322.1"/>
    </source>
</evidence>